<dbReference type="EMBL" id="JASPKZ010008720">
    <property type="protein sequence ID" value="KAJ9579062.1"/>
    <property type="molecule type" value="Genomic_DNA"/>
</dbReference>
<keyword evidence="3" id="KW-1185">Reference proteome</keyword>
<feature type="transmembrane region" description="Helical" evidence="1">
    <location>
        <begin position="28"/>
        <end position="56"/>
    </location>
</feature>
<evidence type="ECO:0000313" key="3">
    <source>
        <dbReference type="Proteomes" id="UP001233999"/>
    </source>
</evidence>
<accession>A0AAD7ZF81</accession>
<evidence type="ECO:0000313" key="2">
    <source>
        <dbReference type="EMBL" id="KAJ9579062.1"/>
    </source>
</evidence>
<keyword evidence="1" id="KW-1133">Transmembrane helix</keyword>
<organism evidence="2 3">
    <name type="scientific">Diploptera punctata</name>
    <name type="common">Pacific beetle cockroach</name>
    <dbReference type="NCBI Taxonomy" id="6984"/>
    <lineage>
        <taxon>Eukaryota</taxon>
        <taxon>Metazoa</taxon>
        <taxon>Ecdysozoa</taxon>
        <taxon>Arthropoda</taxon>
        <taxon>Hexapoda</taxon>
        <taxon>Insecta</taxon>
        <taxon>Pterygota</taxon>
        <taxon>Neoptera</taxon>
        <taxon>Polyneoptera</taxon>
        <taxon>Dictyoptera</taxon>
        <taxon>Blattodea</taxon>
        <taxon>Blaberoidea</taxon>
        <taxon>Blaberidae</taxon>
        <taxon>Diplopterinae</taxon>
        <taxon>Diploptera</taxon>
    </lineage>
</organism>
<feature type="non-terminal residue" evidence="2">
    <location>
        <position position="204"/>
    </location>
</feature>
<feature type="transmembrane region" description="Helical" evidence="1">
    <location>
        <begin position="148"/>
        <end position="177"/>
    </location>
</feature>
<reference evidence="2" key="1">
    <citation type="journal article" date="2023" name="IScience">
        <title>Live-bearing cockroach genome reveals convergent evolutionary mechanisms linked to viviparity in insects and beyond.</title>
        <authorList>
            <person name="Fouks B."/>
            <person name="Harrison M.C."/>
            <person name="Mikhailova A.A."/>
            <person name="Marchal E."/>
            <person name="English S."/>
            <person name="Carruthers M."/>
            <person name="Jennings E.C."/>
            <person name="Chiamaka E.L."/>
            <person name="Frigard R.A."/>
            <person name="Pippel M."/>
            <person name="Attardo G.M."/>
            <person name="Benoit J.B."/>
            <person name="Bornberg-Bauer E."/>
            <person name="Tobe S.S."/>
        </authorList>
    </citation>
    <scope>NUCLEOTIDE SEQUENCE</scope>
    <source>
        <strain evidence="2">Stay&amp;Tobe</strain>
    </source>
</reference>
<dbReference type="Proteomes" id="UP001233999">
    <property type="component" value="Unassembled WGS sequence"/>
</dbReference>
<evidence type="ECO:0000256" key="1">
    <source>
        <dbReference type="SAM" id="Phobius"/>
    </source>
</evidence>
<reference evidence="2" key="2">
    <citation type="submission" date="2023-05" db="EMBL/GenBank/DDBJ databases">
        <authorList>
            <person name="Fouks B."/>
        </authorList>
    </citation>
    <scope>NUCLEOTIDE SEQUENCE</scope>
    <source>
        <strain evidence="2">Stay&amp;Tobe</strain>
        <tissue evidence="2">Testes</tissue>
    </source>
</reference>
<gene>
    <name evidence="2" type="ORF">L9F63_024832</name>
</gene>
<keyword evidence="1" id="KW-0812">Transmembrane</keyword>
<keyword evidence="1" id="KW-0472">Membrane</keyword>
<protein>
    <submittedName>
        <fullName evidence="2">Uncharacterized protein</fullName>
    </submittedName>
</protein>
<feature type="non-terminal residue" evidence="2">
    <location>
        <position position="1"/>
    </location>
</feature>
<comment type="caution">
    <text evidence="2">The sequence shown here is derived from an EMBL/GenBank/DDBJ whole genome shotgun (WGS) entry which is preliminary data.</text>
</comment>
<proteinExistence type="predicted"/>
<dbReference type="AlphaFoldDB" id="A0AAD7ZF81"/>
<name>A0AAD7ZF81_DIPPU</name>
<sequence length="204" mass="24650">HNMSNNLEFSIDADYEVKNFYKSRELHFLLFLVTVHFCVLWLAILSAPGALIFFFFMFVDSFSYKSFCLAYIRHFTFTTLDFMYTKSNVVIVKCLIKFTYHPLKHKFQIFFLNFNISSFLFFLCIFFHNLYNQFFESLICCCLQSFHFYWLCFSFIVLSLMTFSICMMCSFSLFSFYIIVDPFGYVICRNFNISYIFLLFCYTF</sequence>
<feature type="transmembrane region" description="Helical" evidence="1">
    <location>
        <begin position="107"/>
        <end position="127"/>
    </location>
</feature>